<reference evidence="1" key="1">
    <citation type="submission" date="2015-04" db="UniProtKB">
        <authorList>
            <consortium name="EnsemblPlants"/>
        </authorList>
    </citation>
    <scope>IDENTIFICATION</scope>
</reference>
<dbReference type="Gramene" id="OMERI01G34930.1">
    <property type="protein sequence ID" value="OMERI01G34930.1"/>
    <property type="gene ID" value="OMERI01G34930"/>
</dbReference>
<keyword evidence="2" id="KW-1185">Reference proteome</keyword>
<protein>
    <submittedName>
        <fullName evidence="1">Uncharacterized protein</fullName>
    </submittedName>
</protein>
<dbReference type="AlphaFoldDB" id="A0A0E0CAK5"/>
<evidence type="ECO:0000313" key="2">
    <source>
        <dbReference type="Proteomes" id="UP000008021"/>
    </source>
</evidence>
<accession>A0A0E0CAK5</accession>
<evidence type="ECO:0000313" key="1">
    <source>
        <dbReference type="EnsemblPlants" id="OMERI01G34930.1"/>
    </source>
</evidence>
<sequence length="61" mass="7181">MAKSTLIATLPSINRDWRNRHLYGIWNEYSSQLLKEKAKLQDDFVFCTIAASHENYRPILL</sequence>
<organism evidence="1">
    <name type="scientific">Oryza meridionalis</name>
    <dbReference type="NCBI Taxonomy" id="40149"/>
    <lineage>
        <taxon>Eukaryota</taxon>
        <taxon>Viridiplantae</taxon>
        <taxon>Streptophyta</taxon>
        <taxon>Embryophyta</taxon>
        <taxon>Tracheophyta</taxon>
        <taxon>Spermatophyta</taxon>
        <taxon>Magnoliopsida</taxon>
        <taxon>Liliopsida</taxon>
        <taxon>Poales</taxon>
        <taxon>Poaceae</taxon>
        <taxon>BOP clade</taxon>
        <taxon>Oryzoideae</taxon>
        <taxon>Oryzeae</taxon>
        <taxon>Oryzinae</taxon>
        <taxon>Oryza</taxon>
    </lineage>
</organism>
<dbReference type="Proteomes" id="UP000008021">
    <property type="component" value="Chromosome 1"/>
</dbReference>
<dbReference type="HOGENOM" id="CLU_2926543_0_0_1"/>
<dbReference type="EnsemblPlants" id="OMERI01G34930.1">
    <property type="protein sequence ID" value="OMERI01G34930.1"/>
    <property type="gene ID" value="OMERI01G34930"/>
</dbReference>
<proteinExistence type="predicted"/>
<reference evidence="1" key="2">
    <citation type="submission" date="2018-05" db="EMBL/GenBank/DDBJ databases">
        <title>OmerRS3 (Oryza meridionalis Reference Sequence Version 3).</title>
        <authorList>
            <person name="Zhang J."/>
            <person name="Kudrna D."/>
            <person name="Lee S."/>
            <person name="Talag J."/>
            <person name="Welchert J."/>
            <person name="Wing R.A."/>
        </authorList>
    </citation>
    <scope>NUCLEOTIDE SEQUENCE [LARGE SCALE GENOMIC DNA]</scope>
    <source>
        <strain evidence="1">cv. OR44</strain>
    </source>
</reference>
<name>A0A0E0CAK5_9ORYZ</name>